<sequence length="235" mass="25437">MKRGRQFGPGGTHLAPDVLGSQDRRPRTALPVFRGVPRHLEAHLQRLEAGALALGRPVDWLGGIRFDLEAWVKLVAGTEEAALRLVLDPGTALLTAWLEPLPVAPRPCPLALLSHPLGARRLDPILRHKGLGGPWGKELLAQARRLGAQDALLQWPDGSLAETSMAAVGIEVGGVFWVPPPEGRVASLAERLELPAWAQARELRVETAVLPLSLALDGQLWCMNALRGFWPATLL</sequence>
<gene>
    <name evidence="2" type="ORF">IPP58_06405</name>
</gene>
<dbReference type="AlphaFoldDB" id="A0A9D7XHX0"/>
<dbReference type="InterPro" id="IPR043131">
    <property type="entry name" value="BCAT-like_N"/>
</dbReference>
<dbReference type="Gene3D" id="3.30.470.10">
    <property type="match status" value="1"/>
</dbReference>
<evidence type="ECO:0000313" key="2">
    <source>
        <dbReference type="EMBL" id="MBK9796113.1"/>
    </source>
</evidence>
<dbReference type="GO" id="GO:0008483">
    <property type="term" value="F:transaminase activity"/>
    <property type="evidence" value="ECO:0007669"/>
    <property type="project" value="UniProtKB-KW"/>
</dbReference>
<dbReference type="Pfam" id="PF01063">
    <property type="entry name" value="Aminotran_4"/>
    <property type="match status" value="1"/>
</dbReference>
<reference evidence="2" key="1">
    <citation type="submission" date="2020-10" db="EMBL/GenBank/DDBJ databases">
        <title>Connecting structure to function with the recovery of over 1000 high-quality activated sludge metagenome-assembled genomes encoding full-length rRNA genes using long-read sequencing.</title>
        <authorList>
            <person name="Singleton C.M."/>
            <person name="Petriglieri F."/>
            <person name="Kristensen J.M."/>
            <person name="Kirkegaard R.H."/>
            <person name="Michaelsen T.Y."/>
            <person name="Andersen M.H."/>
            <person name="Karst S.M."/>
            <person name="Dueholm M.S."/>
            <person name="Nielsen P.H."/>
            <person name="Albertsen M."/>
        </authorList>
    </citation>
    <scope>NUCLEOTIDE SEQUENCE</scope>
    <source>
        <strain evidence="2">Skiv_18-Q3-R9-52_MAXAC.067</strain>
    </source>
</reference>
<accession>A0A9D7XHX0</accession>
<dbReference type="InterPro" id="IPR043132">
    <property type="entry name" value="BCAT-like_C"/>
</dbReference>
<comment type="caution">
    <text evidence="2">The sequence shown here is derived from an EMBL/GenBank/DDBJ whole genome shotgun (WGS) entry which is preliminary data.</text>
</comment>
<proteinExistence type="predicted"/>
<dbReference type="Gene3D" id="3.20.10.10">
    <property type="entry name" value="D-amino Acid Aminotransferase, subunit A, domain 2"/>
    <property type="match status" value="1"/>
</dbReference>
<evidence type="ECO:0000256" key="1">
    <source>
        <dbReference type="SAM" id="MobiDB-lite"/>
    </source>
</evidence>
<dbReference type="SUPFAM" id="SSF56752">
    <property type="entry name" value="D-aminoacid aminotransferase-like PLP-dependent enzymes"/>
    <property type="match status" value="1"/>
</dbReference>
<dbReference type="EMBL" id="JADKIO010000005">
    <property type="protein sequence ID" value="MBK9796113.1"/>
    <property type="molecule type" value="Genomic_DNA"/>
</dbReference>
<protein>
    <submittedName>
        <fullName evidence="2">Aminotransferase class IV</fullName>
    </submittedName>
</protein>
<dbReference type="Proteomes" id="UP000886657">
    <property type="component" value="Unassembled WGS sequence"/>
</dbReference>
<evidence type="ECO:0000313" key="3">
    <source>
        <dbReference type="Proteomes" id="UP000886657"/>
    </source>
</evidence>
<name>A0A9D7XHX0_9BACT</name>
<organism evidence="2 3">
    <name type="scientific">Candidatus Geothrix skivensis</name>
    <dbReference type="NCBI Taxonomy" id="2954439"/>
    <lineage>
        <taxon>Bacteria</taxon>
        <taxon>Pseudomonadati</taxon>
        <taxon>Acidobacteriota</taxon>
        <taxon>Holophagae</taxon>
        <taxon>Holophagales</taxon>
        <taxon>Holophagaceae</taxon>
        <taxon>Geothrix</taxon>
    </lineage>
</organism>
<keyword evidence="2" id="KW-0032">Aminotransferase</keyword>
<feature type="region of interest" description="Disordered" evidence="1">
    <location>
        <begin position="1"/>
        <end position="22"/>
    </location>
</feature>
<keyword evidence="2" id="KW-0808">Transferase</keyword>
<dbReference type="InterPro" id="IPR036038">
    <property type="entry name" value="Aminotransferase-like"/>
</dbReference>
<dbReference type="InterPro" id="IPR001544">
    <property type="entry name" value="Aminotrans_IV"/>
</dbReference>